<gene>
    <name evidence="2" type="ORF">CURHAP_LOCUS38911</name>
</gene>
<dbReference type="InterPro" id="IPR036691">
    <property type="entry name" value="Endo/exonu/phosph_ase_sf"/>
</dbReference>
<dbReference type="SUPFAM" id="SSF56219">
    <property type="entry name" value="DNase I-like"/>
    <property type="match status" value="1"/>
</dbReference>
<evidence type="ECO:0000313" key="2">
    <source>
        <dbReference type="EMBL" id="CAB4283737.1"/>
    </source>
</evidence>
<dbReference type="PANTHER" id="PTHR33710">
    <property type="entry name" value="BNAC02G09200D PROTEIN"/>
    <property type="match status" value="1"/>
</dbReference>
<evidence type="ECO:0008006" key="4">
    <source>
        <dbReference type="Google" id="ProtNLM"/>
    </source>
</evidence>
<protein>
    <recommendedName>
        <fullName evidence="4">DUF4283 domain-containing protein</fullName>
    </recommendedName>
</protein>
<dbReference type="EMBL" id="CAEKDK010000006">
    <property type="protein sequence ID" value="CAB4283737.1"/>
    <property type="molecule type" value="Genomic_DNA"/>
</dbReference>
<accession>A0A6J5V7D4</accession>
<dbReference type="PANTHER" id="PTHR33710:SF79">
    <property type="entry name" value="OS06G0205337 PROTEIN"/>
    <property type="match status" value="1"/>
</dbReference>
<dbReference type="Gene3D" id="3.60.10.10">
    <property type="entry name" value="Endonuclease/exonuclease/phosphatase"/>
    <property type="match status" value="1"/>
</dbReference>
<reference evidence="2 3" key="1">
    <citation type="submission" date="2020-05" db="EMBL/GenBank/DDBJ databases">
        <authorList>
            <person name="Campoy J."/>
            <person name="Schneeberger K."/>
            <person name="Spophaly S."/>
        </authorList>
    </citation>
    <scope>NUCLEOTIDE SEQUENCE [LARGE SCALE GENOMIC DNA]</scope>
    <source>
        <strain evidence="2">PruArmRojPasFocal</strain>
    </source>
</reference>
<dbReference type="AlphaFoldDB" id="A0A6J5V7D4"/>
<feature type="region of interest" description="Disordered" evidence="1">
    <location>
        <begin position="124"/>
        <end position="190"/>
    </location>
</feature>
<sequence>MEPWTFRDGLVWLAEVSIGADARTVLVDMRVFLVQLHGITLLNMTMMVAKKVGALIGRVLEVDQADGVNCIGRFFRVHIRFDVGQPLMRGTFVAFPEEGSRWIDFRLEAVEDLRGRRLKGSTCRFKNSVSPRRGSGNYDLTPGSQGHRQHGGNRWGRRDGNRADQHGTWRGERVQRAELEDTAASPNKSGSRLSAVANFIRCQHDGEERNRQLREAAWEAGLIFGRGDSREGTFSHNSASNTVSFSTRHRDNLAYGLGHMQDAEAVGEGLDLNVTVDNQVLVVCGGDSVGEQVVGNIGLERPWSLTQNSDPFNLGPLIDGAQRSGEGRAKRKGTLSKGQEEAEQCRLGKRQWYGNSSVCFGVSDTSGEECINACREGCLVMGDFNDIEAAEKDGGHPRTVQSMDDFRGFVTTSNLLDLGYEGCPFTWRNRRDDGGIQGRLDRGLANDHWLRVYPEVHVVHRVAEGSNHVMLLLYTLHTSRRRASRFIFNPRWSALEKFHDLVKEQWRRGFVGLGVREYDDNKVRRLEVDLKKELQKEEEYWKLKSRVQWLCEGEKSTKFFHSKVLVQRRVNRLLGLEDPSGVWHAKAADIRRIT</sequence>
<name>A0A6J5V7D4_PRUAR</name>
<feature type="compositionally biased region" description="Basic and acidic residues" evidence="1">
    <location>
        <begin position="156"/>
        <end position="179"/>
    </location>
</feature>
<feature type="region of interest" description="Disordered" evidence="1">
    <location>
        <begin position="314"/>
        <end position="339"/>
    </location>
</feature>
<evidence type="ECO:0000256" key="1">
    <source>
        <dbReference type="SAM" id="MobiDB-lite"/>
    </source>
</evidence>
<evidence type="ECO:0000313" key="3">
    <source>
        <dbReference type="Proteomes" id="UP000507222"/>
    </source>
</evidence>
<proteinExistence type="predicted"/>
<organism evidence="2 3">
    <name type="scientific">Prunus armeniaca</name>
    <name type="common">Apricot</name>
    <name type="synonym">Armeniaca vulgaris</name>
    <dbReference type="NCBI Taxonomy" id="36596"/>
    <lineage>
        <taxon>Eukaryota</taxon>
        <taxon>Viridiplantae</taxon>
        <taxon>Streptophyta</taxon>
        <taxon>Embryophyta</taxon>
        <taxon>Tracheophyta</taxon>
        <taxon>Spermatophyta</taxon>
        <taxon>Magnoliopsida</taxon>
        <taxon>eudicotyledons</taxon>
        <taxon>Gunneridae</taxon>
        <taxon>Pentapetalae</taxon>
        <taxon>rosids</taxon>
        <taxon>fabids</taxon>
        <taxon>Rosales</taxon>
        <taxon>Rosaceae</taxon>
        <taxon>Amygdaloideae</taxon>
        <taxon>Amygdaleae</taxon>
        <taxon>Prunus</taxon>
    </lineage>
</organism>
<dbReference type="Proteomes" id="UP000507222">
    <property type="component" value="Unassembled WGS sequence"/>
</dbReference>